<proteinExistence type="inferred from homology"/>
<dbReference type="GO" id="GO:0005811">
    <property type="term" value="C:lipid droplet"/>
    <property type="evidence" value="ECO:0007669"/>
    <property type="project" value="TreeGrafter"/>
</dbReference>
<name>A0A8H6RZV1_9AGAR</name>
<dbReference type="Proteomes" id="UP000636479">
    <property type="component" value="Unassembled WGS sequence"/>
</dbReference>
<dbReference type="GO" id="GO:0005739">
    <property type="term" value="C:mitochondrion"/>
    <property type="evidence" value="ECO:0007669"/>
    <property type="project" value="TreeGrafter"/>
</dbReference>
<protein>
    <submittedName>
        <fullName evidence="3">Sacchrp-dh-NADP domain-containing protein</fullName>
    </submittedName>
</protein>
<keyword evidence="4" id="KW-1185">Reference proteome</keyword>
<organism evidence="3 4">
    <name type="scientific">Mycena indigotica</name>
    <dbReference type="NCBI Taxonomy" id="2126181"/>
    <lineage>
        <taxon>Eukaryota</taxon>
        <taxon>Fungi</taxon>
        <taxon>Dikarya</taxon>
        <taxon>Basidiomycota</taxon>
        <taxon>Agaricomycotina</taxon>
        <taxon>Agaricomycetes</taxon>
        <taxon>Agaricomycetidae</taxon>
        <taxon>Agaricales</taxon>
        <taxon>Marasmiineae</taxon>
        <taxon>Mycenaceae</taxon>
        <taxon>Mycena</taxon>
    </lineage>
</organism>
<reference evidence="3" key="1">
    <citation type="submission" date="2020-05" db="EMBL/GenBank/DDBJ databases">
        <title>Mycena genomes resolve the evolution of fungal bioluminescence.</title>
        <authorList>
            <person name="Tsai I.J."/>
        </authorList>
    </citation>
    <scope>NUCLEOTIDE SEQUENCE</scope>
    <source>
        <strain evidence="3">171206Taipei</strain>
    </source>
</reference>
<dbReference type="InterPro" id="IPR036291">
    <property type="entry name" value="NAD(P)-bd_dom_sf"/>
</dbReference>
<sequence>MWAVEPHPNILFPASTGLPRGQDDALYSSLAYPSSSMSSKPVVLLLGATGFTGKLVTRQLAFHRDRDAFALVLGGRSEARLNSLVKELGLDSSIRLQVVDVKNREQLGKVIPAATVVLNTVGPFWLYGSPVVETCLRNCVHYVDLTGETQWIKEIIKTSHYPATKNGTIIVPSCGFDSVPADLLPFIAARKLQEFTGHHVDIDNSISAYSIRGSMSGGTLATLFTVPQIHPTELQAASAPFALSPMVGVAQAPSRLVYRVRMPDTKQMLSGAFFFMSPANRPLQQRSWGLLEAEAARDETDIHFGPQFKYDEFFVTGSRLLGLFVTLTQALVFSLFLIPPTRWLLKQILPQPGDGPSERTLKSGRMKVTNVSTAASGLAVKTVMQSKGDPGYWTTSFIVAEAALSIALHYDELPALARRGGVLTPATAFGDVLAKRLHDAGVLIESQVFKQD</sequence>
<evidence type="ECO:0000313" key="4">
    <source>
        <dbReference type="Proteomes" id="UP000636479"/>
    </source>
</evidence>
<dbReference type="PANTHER" id="PTHR12286">
    <property type="entry name" value="SACCHAROPINE DEHYDROGENASE-LIKE OXIDOREDUCTASE"/>
    <property type="match status" value="1"/>
</dbReference>
<comment type="similarity">
    <text evidence="1">Belongs to the saccharopine dehydrogenase family.</text>
</comment>
<dbReference type="AlphaFoldDB" id="A0A8H6RZV1"/>
<feature type="domain" description="Saccharopine dehydrogenase NADP binding" evidence="2">
    <location>
        <begin position="43"/>
        <end position="170"/>
    </location>
</feature>
<accession>A0A8H6RZV1</accession>
<dbReference type="InterPro" id="IPR005097">
    <property type="entry name" value="Sacchrp_dh_NADP-bd"/>
</dbReference>
<dbReference type="GO" id="GO:0005886">
    <property type="term" value="C:plasma membrane"/>
    <property type="evidence" value="ECO:0007669"/>
    <property type="project" value="TreeGrafter"/>
</dbReference>
<dbReference type="RefSeq" id="XP_037213333.1">
    <property type="nucleotide sequence ID" value="XM_037370332.1"/>
</dbReference>
<dbReference type="Pfam" id="PF03435">
    <property type="entry name" value="Sacchrp_dh_NADP"/>
    <property type="match status" value="1"/>
</dbReference>
<gene>
    <name evidence="3" type="ORF">MIND_01391900</name>
</gene>
<dbReference type="SUPFAM" id="SSF51735">
    <property type="entry name" value="NAD(P)-binding Rossmann-fold domains"/>
    <property type="match status" value="1"/>
</dbReference>
<dbReference type="OrthoDB" id="10268090at2759"/>
<dbReference type="PANTHER" id="PTHR12286:SF5">
    <property type="entry name" value="SACCHAROPINE DEHYDROGENASE-LIKE OXIDOREDUCTASE"/>
    <property type="match status" value="1"/>
</dbReference>
<evidence type="ECO:0000256" key="1">
    <source>
        <dbReference type="ARBA" id="ARBA00038048"/>
    </source>
</evidence>
<dbReference type="Gene3D" id="3.40.50.720">
    <property type="entry name" value="NAD(P)-binding Rossmann-like Domain"/>
    <property type="match status" value="1"/>
</dbReference>
<dbReference type="GO" id="GO:0009247">
    <property type="term" value="P:glycolipid biosynthetic process"/>
    <property type="evidence" value="ECO:0007669"/>
    <property type="project" value="TreeGrafter"/>
</dbReference>
<evidence type="ECO:0000259" key="2">
    <source>
        <dbReference type="Pfam" id="PF03435"/>
    </source>
</evidence>
<dbReference type="InterPro" id="IPR051276">
    <property type="entry name" value="Saccharopine_DH-like_oxidrdct"/>
</dbReference>
<comment type="caution">
    <text evidence="3">The sequence shown here is derived from an EMBL/GenBank/DDBJ whole genome shotgun (WGS) entry which is preliminary data.</text>
</comment>
<evidence type="ECO:0000313" key="3">
    <source>
        <dbReference type="EMBL" id="KAF7289302.1"/>
    </source>
</evidence>
<dbReference type="GeneID" id="59352848"/>
<dbReference type="EMBL" id="JACAZF010000017">
    <property type="protein sequence ID" value="KAF7289302.1"/>
    <property type="molecule type" value="Genomic_DNA"/>
</dbReference>